<evidence type="ECO:0000313" key="2">
    <source>
        <dbReference type="Proteomes" id="UP000030377"/>
    </source>
</evidence>
<reference evidence="1 2" key="1">
    <citation type="submission" date="2014-09" db="EMBL/GenBank/DDBJ databases">
        <title>Draft genome of Bradyrhizobium japonicum Is-34.</title>
        <authorList>
            <person name="Tsurumaru H."/>
            <person name="Yamakawa T."/>
            <person name="Hashimoto S."/>
            <person name="Okizaki K."/>
            <person name="Kanesaki Y."/>
            <person name="Yoshikawa H."/>
            <person name="Yajima S."/>
        </authorList>
    </citation>
    <scope>NUCLEOTIDE SEQUENCE [LARGE SCALE GENOMIC DNA]</scope>
    <source>
        <strain evidence="1 2">Is-34</strain>
    </source>
</reference>
<dbReference type="Proteomes" id="UP000030377">
    <property type="component" value="Unassembled WGS sequence"/>
</dbReference>
<accession>A0A0A3XEJ8</accession>
<evidence type="ECO:0000313" key="1">
    <source>
        <dbReference type="EMBL" id="KGT72847.1"/>
    </source>
</evidence>
<sequence length="67" mass="7830">MPEIHGFYRFFGGKFFFDYRSALIPSGFPDIAISSIEHTSIFHQLEDLPSRRSKFDSAYFYGKDILD</sequence>
<gene>
    <name evidence="1" type="ORF">MA20_47935</name>
</gene>
<comment type="caution">
    <text evidence="1">The sequence shown here is derived from an EMBL/GenBank/DDBJ whole genome shotgun (WGS) entry which is preliminary data.</text>
</comment>
<organism evidence="1 2">
    <name type="scientific">Bradyrhizobium japonicum</name>
    <dbReference type="NCBI Taxonomy" id="375"/>
    <lineage>
        <taxon>Bacteria</taxon>
        <taxon>Pseudomonadati</taxon>
        <taxon>Pseudomonadota</taxon>
        <taxon>Alphaproteobacteria</taxon>
        <taxon>Hyphomicrobiales</taxon>
        <taxon>Nitrobacteraceae</taxon>
        <taxon>Bradyrhizobium</taxon>
    </lineage>
</organism>
<proteinExistence type="predicted"/>
<dbReference type="AlphaFoldDB" id="A0A0A3XEJ8"/>
<name>A0A0A3XEJ8_BRAJP</name>
<protein>
    <submittedName>
        <fullName evidence="1">Uncharacterized protein</fullName>
    </submittedName>
</protein>
<dbReference type="EMBL" id="JRPN01000130">
    <property type="protein sequence ID" value="KGT72847.1"/>
    <property type="molecule type" value="Genomic_DNA"/>
</dbReference>